<evidence type="ECO:0000313" key="2">
    <source>
        <dbReference type="Proteomes" id="UP000606786"/>
    </source>
</evidence>
<organism evidence="1 2">
    <name type="scientific">Ceratitis capitata</name>
    <name type="common">Mediterranean fruit fly</name>
    <name type="synonym">Tephritis capitata</name>
    <dbReference type="NCBI Taxonomy" id="7213"/>
    <lineage>
        <taxon>Eukaryota</taxon>
        <taxon>Metazoa</taxon>
        <taxon>Ecdysozoa</taxon>
        <taxon>Arthropoda</taxon>
        <taxon>Hexapoda</taxon>
        <taxon>Insecta</taxon>
        <taxon>Pterygota</taxon>
        <taxon>Neoptera</taxon>
        <taxon>Endopterygota</taxon>
        <taxon>Diptera</taxon>
        <taxon>Brachycera</taxon>
        <taxon>Muscomorpha</taxon>
        <taxon>Tephritoidea</taxon>
        <taxon>Tephritidae</taxon>
        <taxon>Ceratitis</taxon>
        <taxon>Ceratitis</taxon>
    </lineage>
</organism>
<accession>A0A811VLG0</accession>
<comment type="caution">
    <text evidence="1">The sequence shown here is derived from an EMBL/GenBank/DDBJ whole genome shotgun (WGS) entry which is preliminary data.</text>
</comment>
<sequence length="61" mass="6688">MPHKATELMTIAKDAIKEGTTFSMELSLFLSQFLAKITYSYSEGNVRANADSHTKTSSSSL</sequence>
<dbReference type="AlphaFoldDB" id="A0A811VLG0"/>
<keyword evidence="2" id="KW-1185">Reference proteome</keyword>
<name>A0A811VLG0_CERCA</name>
<gene>
    <name evidence="1" type="ORF">CCAP1982_LOCUS22886</name>
</gene>
<dbReference type="EMBL" id="CAJHJT010000056">
    <property type="protein sequence ID" value="CAD7014922.1"/>
    <property type="molecule type" value="Genomic_DNA"/>
</dbReference>
<proteinExistence type="predicted"/>
<evidence type="ECO:0000313" key="1">
    <source>
        <dbReference type="EMBL" id="CAD7014922.1"/>
    </source>
</evidence>
<dbReference type="Proteomes" id="UP000606786">
    <property type="component" value="Unassembled WGS sequence"/>
</dbReference>
<reference evidence="1" key="1">
    <citation type="submission" date="2020-11" db="EMBL/GenBank/DDBJ databases">
        <authorList>
            <person name="Whitehead M."/>
        </authorList>
    </citation>
    <scope>NUCLEOTIDE SEQUENCE</scope>
    <source>
        <strain evidence="1">EGII</strain>
    </source>
</reference>
<protein>
    <submittedName>
        <fullName evidence="1">(Mediterranean fruit fly) hypothetical protein</fullName>
    </submittedName>
</protein>